<protein>
    <recommendedName>
        <fullName evidence="4">DUF3304 domain-containing protein</fullName>
    </recommendedName>
</protein>
<dbReference type="Proteomes" id="UP000238206">
    <property type="component" value="Unassembled WGS sequence"/>
</dbReference>
<reference evidence="2 3" key="1">
    <citation type="submission" date="2018-02" db="EMBL/GenBank/DDBJ databases">
        <title>Draft genome sequencing of Burkholderia cepacia Y14-15.</title>
        <authorList>
            <person name="Zheng B.-X."/>
        </authorList>
    </citation>
    <scope>NUCLEOTIDE SEQUENCE [LARGE SCALE GENOMIC DNA]</scope>
    <source>
        <strain evidence="2 3">Y14-15</strain>
    </source>
</reference>
<evidence type="ECO:0000313" key="3">
    <source>
        <dbReference type="Proteomes" id="UP000238206"/>
    </source>
</evidence>
<feature type="chain" id="PRO_5015639944" description="DUF3304 domain-containing protein" evidence="1">
    <location>
        <begin position="26"/>
        <end position="266"/>
    </location>
</feature>
<name>A0A2S8I501_BURCE</name>
<sequence length="266" mass="29913">MPAMIKRVVILFAVVLTLAGCDAFSSEPTYRGVSIMGLNYTPFNLSGFTIRDKYGNRASGGGDLPPGAGAGRLSCCYKLKGTDFTVDWEVYDQDEFMKDPYAPIKKIHKTTEVKFPPTKVRGGAGEDVLAVHFYPDDHIEFEIRNDMSGTRIDYTEVDYWFQTKYGKAANPDDADMAVAFRRTARVASQGWLKYRLADTKDLEQYVYYTQLVNPKFDEHPVVQRILKETEGKPGAFGAAMESLPNAVVQEIKSDRFERDTLRGQRG</sequence>
<feature type="signal peptide" evidence="1">
    <location>
        <begin position="1"/>
        <end position="25"/>
    </location>
</feature>
<dbReference type="EMBL" id="PUIQ01000070">
    <property type="protein sequence ID" value="PQP09870.1"/>
    <property type="molecule type" value="Genomic_DNA"/>
</dbReference>
<keyword evidence="1" id="KW-0732">Signal</keyword>
<dbReference type="PROSITE" id="PS51257">
    <property type="entry name" value="PROKAR_LIPOPROTEIN"/>
    <property type="match status" value="1"/>
</dbReference>
<organism evidence="2 3">
    <name type="scientific">Burkholderia cepacia</name>
    <name type="common">Pseudomonas cepacia</name>
    <dbReference type="NCBI Taxonomy" id="292"/>
    <lineage>
        <taxon>Bacteria</taxon>
        <taxon>Pseudomonadati</taxon>
        <taxon>Pseudomonadota</taxon>
        <taxon>Betaproteobacteria</taxon>
        <taxon>Burkholderiales</taxon>
        <taxon>Burkholderiaceae</taxon>
        <taxon>Burkholderia</taxon>
        <taxon>Burkholderia cepacia complex</taxon>
    </lineage>
</organism>
<dbReference type="AlphaFoldDB" id="A0A2S8I501"/>
<accession>A0A2S8I501</accession>
<evidence type="ECO:0008006" key="4">
    <source>
        <dbReference type="Google" id="ProtNLM"/>
    </source>
</evidence>
<comment type="caution">
    <text evidence="2">The sequence shown here is derived from an EMBL/GenBank/DDBJ whole genome shotgun (WGS) entry which is preliminary data.</text>
</comment>
<gene>
    <name evidence="2" type="ORF">C5615_34330</name>
</gene>
<evidence type="ECO:0000256" key="1">
    <source>
        <dbReference type="SAM" id="SignalP"/>
    </source>
</evidence>
<proteinExistence type="predicted"/>
<evidence type="ECO:0000313" key="2">
    <source>
        <dbReference type="EMBL" id="PQP09870.1"/>
    </source>
</evidence>